<dbReference type="EMBL" id="PDKO01000003">
    <property type="protein sequence ID" value="RXJ63674.1"/>
    <property type="molecule type" value="Genomic_DNA"/>
</dbReference>
<dbReference type="RefSeq" id="WP_044414806.1">
    <property type="nucleotide sequence ID" value="NZ_CP041070.1"/>
</dbReference>
<dbReference type="Proteomes" id="UP000290191">
    <property type="component" value="Unassembled WGS sequence"/>
</dbReference>
<keyword evidence="2" id="KW-1185">Reference proteome</keyword>
<reference evidence="1 2" key="1">
    <citation type="submission" date="2017-10" db="EMBL/GenBank/DDBJ databases">
        <title>Genomics of the genus Arcobacter.</title>
        <authorList>
            <person name="Perez-Cataluna A."/>
            <person name="Figueras M.J."/>
        </authorList>
    </citation>
    <scope>NUCLEOTIDE SEQUENCE [LARGE SCALE GENOMIC DNA]</scope>
    <source>
        <strain evidence="1 2">DSM 24636</strain>
    </source>
</reference>
<sequence length="92" mass="10625">MVLLLDRNSLYNTFGVDSFESLDIAINDIAPSMVEYYLSDLSQGSDDVYLNKRNIQNSINIGDFSIYLDYDEDIYLEIEDETTDEFETGSLW</sequence>
<accession>A0A4Q0Y361</accession>
<name>A0A4Q0Y361_9BACT</name>
<dbReference type="STRING" id="877500.GCA_000935065_00093"/>
<protein>
    <submittedName>
        <fullName evidence="1">Uncharacterized protein</fullName>
    </submittedName>
</protein>
<dbReference type="OrthoDB" id="5348622at2"/>
<evidence type="ECO:0000313" key="1">
    <source>
        <dbReference type="EMBL" id="RXJ63674.1"/>
    </source>
</evidence>
<dbReference type="AlphaFoldDB" id="A0A4Q0Y361"/>
<gene>
    <name evidence="1" type="ORF">CRV06_05655</name>
</gene>
<proteinExistence type="predicted"/>
<evidence type="ECO:0000313" key="2">
    <source>
        <dbReference type="Proteomes" id="UP000290191"/>
    </source>
</evidence>
<comment type="caution">
    <text evidence="1">The sequence shown here is derived from an EMBL/GenBank/DDBJ whole genome shotgun (WGS) entry which is preliminary data.</text>
</comment>
<organism evidence="1 2">
    <name type="scientific">Halarcobacter anaerophilus</name>
    <dbReference type="NCBI Taxonomy" id="877500"/>
    <lineage>
        <taxon>Bacteria</taxon>
        <taxon>Pseudomonadati</taxon>
        <taxon>Campylobacterota</taxon>
        <taxon>Epsilonproteobacteria</taxon>
        <taxon>Campylobacterales</taxon>
        <taxon>Arcobacteraceae</taxon>
        <taxon>Halarcobacter</taxon>
    </lineage>
</organism>